<comment type="caution">
    <text evidence="2">The sequence shown here is derived from an EMBL/GenBank/DDBJ whole genome shotgun (WGS) entry which is preliminary data.</text>
</comment>
<evidence type="ECO:0000256" key="1">
    <source>
        <dbReference type="SAM" id="MobiDB-lite"/>
    </source>
</evidence>
<dbReference type="Proteomes" id="UP000031364">
    <property type="component" value="Unassembled WGS sequence"/>
</dbReference>
<reference evidence="2 3" key="1">
    <citation type="journal article" date="2014" name="Int. J. Syst. Evol. Microbiol.">
        <title>Nocardia vulneris sp. nov., isolated from wounds of human patients in North America.</title>
        <authorList>
            <person name="Lasker B.A."/>
            <person name="Bell M."/>
            <person name="Klenk H.P."/>
            <person name="Sproer C."/>
            <person name="Schumann C."/>
            <person name="Schumann P."/>
            <person name="Brown J.M."/>
        </authorList>
    </citation>
    <scope>NUCLEOTIDE SEQUENCE [LARGE SCALE GENOMIC DNA]</scope>
    <source>
        <strain evidence="2 3">W9851</strain>
    </source>
</reference>
<protein>
    <submittedName>
        <fullName evidence="2">Uncharacterized protein</fullName>
    </submittedName>
</protein>
<keyword evidence="3" id="KW-1185">Reference proteome</keyword>
<sequence length="161" mass="18463">MRANGGYRARWDLVTPNWHTAFRAMTAEMTRRGMDCAAAPPVWCWPGRAWRAATVRTTANLLLGDHEWAHGRWLLKLAVPERFTLVTSYGAWNDYLAHTMGFTDGPDRMDWTGRRTWARDQLQVTLPELRREWITRATPYPPDPQTAARIAADPDLQGLES</sequence>
<accession>A0ABR4Z328</accession>
<dbReference type="EMBL" id="JNFP01000095">
    <property type="protein sequence ID" value="KIA59708.1"/>
    <property type="molecule type" value="Genomic_DNA"/>
</dbReference>
<feature type="region of interest" description="Disordered" evidence="1">
    <location>
        <begin position="137"/>
        <end position="161"/>
    </location>
</feature>
<organism evidence="2 3">
    <name type="scientific">Nocardia vulneris</name>
    <dbReference type="NCBI Taxonomy" id="1141657"/>
    <lineage>
        <taxon>Bacteria</taxon>
        <taxon>Bacillati</taxon>
        <taxon>Actinomycetota</taxon>
        <taxon>Actinomycetes</taxon>
        <taxon>Mycobacteriales</taxon>
        <taxon>Nocardiaceae</taxon>
        <taxon>Nocardia</taxon>
    </lineage>
</organism>
<proteinExistence type="predicted"/>
<name>A0ABR4Z328_9NOCA</name>
<gene>
    <name evidence="2" type="ORF">FG87_41230</name>
</gene>
<evidence type="ECO:0000313" key="3">
    <source>
        <dbReference type="Proteomes" id="UP000031364"/>
    </source>
</evidence>
<evidence type="ECO:0000313" key="2">
    <source>
        <dbReference type="EMBL" id="KIA59708.1"/>
    </source>
</evidence>